<dbReference type="FunFam" id="3.40.50.720:FF:000084">
    <property type="entry name" value="Short-chain dehydrogenase reductase"/>
    <property type="match status" value="1"/>
</dbReference>
<dbReference type="GO" id="GO:0047936">
    <property type="term" value="F:glucose 1-dehydrogenase [NAD(P)+] activity"/>
    <property type="evidence" value="ECO:0007669"/>
    <property type="project" value="UniProtKB-EC"/>
</dbReference>
<dbReference type="PANTHER" id="PTHR24321:SF8">
    <property type="entry name" value="ESTRADIOL 17-BETA-DEHYDROGENASE 8-RELATED"/>
    <property type="match status" value="1"/>
</dbReference>
<reference evidence="3 5" key="1">
    <citation type="submission" date="2014-03" db="EMBL/GenBank/DDBJ databases">
        <title>Complete genome sequence of the Radio-Resistant Rubrobacter radiotolerans RSPS-4.</title>
        <authorList>
            <person name="Egas C.C."/>
            <person name="Barroso C.C."/>
            <person name="Froufe H.J.C."/>
            <person name="Pacheco J.J."/>
            <person name="Albuquerque L.L."/>
            <person name="da Costa M.M.S."/>
        </authorList>
    </citation>
    <scope>NUCLEOTIDE SEQUENCE [LARGE SCALE GENOMIC DNA]</scope>
    <source>
        <strain evidence="3 5">RSPS-4</strain>
    </source>
</reference>
<evidence type="ECO:0000313" key="5">
    <source>
        <dbReference type="Proteomes" id="UP000025229"/>
    </source>
</evidence>
<sequence>MPGRVEGKVAIVTGGGAGIGRASGLRLAEEGARVIVTDISEERGRETVEEIERRGGEGLFIGHDVAREDHWRSVVEEARERFGGVDVLLNNAGIYLIKPLVETTLEDWNNLMAVNVTGVFLGMRECAPVMAERGGGSIINLSSVAGLLGVAGHTLYGASKGAVRIMTKDVAMEYARAQVRVNSVHPGYINTGMAEYGAEVAGTTIEELGTSLYPLGRIGDPEDVANLVLFLASDESKYITGAELVVDGGGSAGVVVGE</sequence>
<reference evidence="4" key="2">
    <citation type="submission" date="2023-11" db="EMBL/GenBank/DDBJ databases">
        <title>MicrobeMod: A computational toolkit for identifying prokaryotic methylation and restriction-modification with nanopore sequencing.</title>
        <authorList>
            <person name="Crits-Christoph A."/>
            <person name="Kang S.C."/>
            <person name="Lee H."/>
            <person name="Ostrov N."/>
        </authorList>
    </citation>
    <scope>NUCLEOTIDE SEQUENCE</scope>
    <source>
        <strain evidence="4">ATCC 51242</strain>
    </source>
</reference>
<name>A0A023X3D4_RUBRA</name>
<dbReference type="PANTHER" id="PTHR24321">
    <property type="entry name" value="DEHYDROGENASES, SHORT CHAIN"/>
    <property type="match status" value="1"/>
</dbReference>
<evidence type="ECO:0000313" key="4">
    <source>
        <dbReference type="EMBL" id="MDX5894393.1"/>
    </source>
</evidence>
<keyword evidence="2 4" id="KW-0560">Oxidoreductase</keyword>
<comment type="similarity">
    <text evidence="1">Belongs to the short-chain dehydrogenases/reductases (SDR) family.</text>
</comment>
<dbReference type="InterPro" id="IPR036291">
    <property type="entry name" value="NAD(P)-bd_dom_sf"/>
</dbReference>
<dbReference type="KEGG" id="rrd:RradSPS_1704"/>
<dbReference type="EMBL" id="JAWXXX010000001">
    <property type="protein sequence ID" value="MDX5894393.1"/>
    <property type="molecule type" value="Genomic_DNA"/>
</dbReference>
<dbReference type="eggNOG" id="COG1028">
    <property type="taxonomic scope" value="Bacteria"/>
</dbReference>
<dbReference type="EC" id="1.1.1.47" evidence="4"/>
<keyword evidence="5" id="KW-1185">Reference proteome</keyword>
<dbReference type="HOGENOM" id="CLU_010194_1_0_11"/>
<dbReference type="InterPro" id="IPR002347">
    <property type="entry name" value="SDR_fam"/>
</dbReference>
<dbReference type="Gene3D" id="3.40.50.720">
    <property type="entry name" value="NAD(P)-binding Rossmann-like Domain"/>
    <property type="match status" value="1"/>
</dbReference>
<dbReference type="PROSITE" id="PS00061">
    <property type="entry name" value="ADH_SHORT"/>
    <property type="match status" value="1"/>
</dbReference>
<dbReference type="OrthoDB" id="7064009at2"/>
<evidence type="ECO:0000256" key="2">
    <source>
        <dbReference type="ARBA" id="ARBA00023002"/>
    </source>
</evidence>
<organism evidence="3 5">
    <name type="scientific">Rubrobacter radiotolerans</name>
    <name type="common">Arthrobacter radiotolerans</name>
    <dbReference type="NCBI Taxonomy" id="42256"/>
    <lineage>
        <taxon>Bacteria</taxon>
        <taxon>Bacillati</taxon>
        <taxon>Actinomycetota</taxon>
        <taxon>Rubrobacteria</taxon>
        <taxon>Rubrobacterales</taxon>
        <taxon>Rubrobacteraceae</taxon>
        <taxon>Rubrobacter</taxon>
    </lineage>
</organism>
<evidence type="ECO:0000256" key="1">
    <source>
        <dbReference type="ARBA" id="ARBA00006484"/>
    </source>
</evidence>
<gene>
    <name evidence="3" type="ORF">RradSPS_1704</name>
    <name evidence="4" type="ORF">SIL72_10180</name>
</gene>
<accession>A0A023X3D4</accession>
<dbReference type="PRINTS" id="PR00081">
    <property type="entry name" value="GDHRDH"/>
</dbReference>
<dbReference type="Proteomes" id="UP000025229">
    <property type="component" value="Chromosome"/>
</dbReference>
<dbReference type="InterPro" id="IPR020904">
    <property type="entry name" value="Sc_DH/Rdtase_CS"/>
</dbReference>
<dbReference type="RefSeq" id="WP_038681984.1">
    <property type="nucleotide sequence ID" value="NZ_CP007514.1"/>
</dbReference>
<dbReference type="PATRIC" id="fig|42256.3.peg.1727"/>
<evidence type="ECO:0000313" key="3">
    <source>
        <dbReference type="EMBL" id="AHY46987.1"/>
    </source>
</evidence>
<dbReference type="Proteomes" id="UP001281130">
    <property type="component" value="Unassembled WGS sequence"/>
</dbReference>
<dbReference type="SUPFAM" id="SSF51735">
    <property type="entry name" value="NAD(P)-binding Rossmann-fold domains"/>
    <property type="match status" value="1"/>
</dbReference>
<dbReference type="STRING" id="42256.RradSPS_1704"/>
<dbReference type="AlphaFoldDB" id="A0A023X3D4"/>
<dbReference type="NCBIfam" id="NF005559">
    <property type="entry name" value="PRK07231.1"/>
    <property type="match status" value="1"/>
</dbReference>
<dbReference type="Pfam" id="PF13561">
    <property type="entry name" value="adh_short_C2"/>
    <property type="match status" value="1"/>
</dbReference>
<proteinExistence type="inferred from homology"/>
<dbReference type="EMBL" id="CP007514">
    <property type="protein sequence ID" value="AHY46987.1"/>
    <property type="molecule type" value="Genomic_DNA"/>
</dbReference>
<protein>
    <submittedName>
        <fullName evidence="3">Dehydrogenases with different specificities (Related to short-chain alcohol dehydrogenases)</fullName>
    </submittedName>
    <submittedName>
        <fullName evidence="4">Glucose 1-dehydrogenase</fullName>
        <ecNumber evidence="4">1.1.1.47</ecNumber>
    </submittedName>
</protein>
<dbReference type="PRINTS" id="PR00080">
    <property type="entry name" value="SDRFAMILY"/>
</dbReference>